<name>A0A914Q6W1_9BILA</name>
<feature type="compositionally biased region" description="Polar residues" evidence="1">
    <location>
        <begin position="19"/>
        <end position="31"/>
    </location>
</feature>
<dbReference type="AlphaFoldDB" id="A0A914Q6W1"/>
<organism evidence="2 3">
    <name type="scientific">Panagrolaimus davidi</name>
    <dbReference type="NCBI Taxonomy" id="227884"/>
    <lineage>
        <taxon>Eukaryota</taxon>
        <taxon>Metazoa</taxon>
        <taxon>Ecdysozoa</taxon>
        <taxon>Nematoda</taxon>
        <taxon>Chromadorea</taxon>
        <taxon>Rhabditida</taxon>
        <taxon>Tylenchina</taxon>
        <taxon>Panagrolaimomorpha</taxon>
        <taxon>Panagrolaimoidea</taxon>
        <taxon>Panagrolaimidae</taxon>
        <taxon>Panagrolaimus</taxon>
    </lineage>
</organism>
<keyword evidence="2" id="KW-1185">Reference proteome</keyword>
<sequence length="89" mass="10331">MPDPVFLAIMRKPDLALANSSSTPITISSRLEQPPNPVPPHQRETQQTFHVGAPPLDKRHEVLMNTNTPKEEHRRWFFMDYLNNNDKNQ</sequence>
<protein>
    <submittedName>
        <fullName evidence="3">Uncharacterized protein</fullName>
    </submittedName>
</protein>
<reference evidence="3" key="1">
    <citation type="submission" date="2022-11" db="UniProtKB">
        <authorList>
            <consortium name="WormBaseParasite"/>
        </authorList>
    </citation>
    <scope>IDENTIFICATION</scope>
</reference>
<dbReference type="Proteomes" id="UP000887578">
    <property type="component" value="Unplaced"/>
</dbReference>
<accession>A0A914Q6W1</accession>
<evidence type="ECO:0000313" key="2">
    <source>
        <dbReference type="Proteomes" id="UP000887578"/>
    </source>
</evidence>
<proteinExistence type="predicted"/>
<feature type="region of interest" description="Disordered" evidence="1">
    <location>
        <begin position="19"/>
        <end position="46"/>
    </location>
</feature>
<evidence type="ECO:0000256" key="1">
    <source>
        <dbReference type="SAM" id="MobiDB-lite"/>
    </source>
</evidence>
<evidence type="ECO:0000313" key="3">
    <source>
        <dbReference type="WBParaSite" id="PDA_v2.g26756.t1"/>
    </source>
</evidence>
<dbReference type="WBParaSite" id="PDA_v2.g26756.t1">
    <property type="protein sequence ID" value="PDA_v2.g26756.t1"/>
    <property type="gene ID" value="PDA_v2.g26756"/>
</dbReference>